<gene>
    <name evidence="1" type="ORF">PZS58_10120</name>
</gene>
<accession>A0AAJ1JH98</accession>
<dbReference type="EMBL" id="JAREJI010000005">
    <property type="protein sequence ID" value="MDE8769878.1"/>
    <property type="molecule type" value="Genomic_DNA"/>
</dbReference>
<dbReference type="Proteomes" id="UP001163056">
    <property type="component" value="Unassembled WGS sequence"/>
</dbReference>
<evidence type="ECO:0000313" key="1">
    <source>
        <dbReference type="EMBL" id="MDE8769878.1"/>
    </source>
</evidence>
<dbReference type="RefSeq" id="WP_060561247.1">
    <property type="nucleotide sequence ID" value="NZ_BRVJ01000055.1"/>
</dbReference>
<organism evidence="1 2">
    <name type="scientific">Providencia stuartii</name>
    <dbReference type="NCBI Taxonomy" id="588"/>
    <lineage>
        <taxon>Bacteria</taxon>
        <taxon>Pseudomonadati</taxon>
        <taxon>Pseudomonadota</taxon>
        <taxon>Gammaproteobacteria</taxon>
        <taxon>Enterobacterales</taxon>
        <taxon>Morganellaceae</taxon>
        <taxon>Providencia</taxon>
    </lineage>
</organism>
<dbReference type="AlphaFoldDB" id="A0AAJ1JH98"/>
<reference evidence="1 2" key="1">
    <citation type="submission" date="2023-03" db="EMBL/GenBank/DDBJ databases">
        <title>WGS of NDM-producing Providencia thailandensis from Ukrainian patients.</title>
        <authorList>
            <person name="Zabicka D."/>
            <person name="Izdebski R."/>
            <person name="Urbanowicz P."/>
            <person name="Biedrzycka M."/>
            <person name="Guzek A."/>
            <person name="Gniadkowski M."/>
        </authorList>
    </citation>
    <scope>NUCLEOTIDE SEQUENCE [LARGE SCALE GENOMIC DNA]</scope>
    <source>
        <strain evidence="1 2">8015-22</strain>
    </source>
</reference>
<name>A0AAJ1JH98_PROST</name>
<sequence length="155" mass="18304">MNKIPKIVFLSQEQADIDYYNQNIASPFDEDWEEYPENEDGTVSKERIPIGVDYYSLLEYVSTISQSPSIPNKMKELAEEIMGHNRFFETLRERLGTSEAFIGFMLAFVSQHERPKGSEFHYKGKSYKFGRHHYKVEFFWNGHLNLILVRLIQIQ</sequence>
<comment type="caution">
    <text evidence="1">The sequence shown here is derived from an EMBL/GenBank/DDBJ whole genome shotgun (WGS) entry which is preliminary data.</text>
</comment>
<protein>
    <submittedName>
        <fullName evidence="1">Uncharacterized protein</fullName>
    </submittedName>
</protein>
<proteinExistence type="predicted"/>
<evidence type="ECO:0000313" key="2">
    <source>
        <dbReference type="Proteomes" id="UP001163056"/>
    </source>
</evidence>